<dbReference type="EMBL" id="BTPU01000049">
    <property type="protein sequence ID" value="GMQ63622.1"/>
    <property type="molecule type" value="Genomic_DNA"/>
</dbReference>
<dbReference type="Proteomes" id="UP001374599">
    <property type="component" value="Unassembled WGS sequence"/>
</dbReference>
<organism evidence="1 2">
    <name type="scientific">Vallitalea maricola</name>
    <dbReference type="NCBI Taxonomy" id="3074433"/>
    <lineage>
        <taxon>Bacteria</taxon>
        <taxon>Bacillati</taxon>
        <taxon>Bacillota</taxon>
        <taxon>Clostridia</taxon>
        <taxon>Lachnospirales</taxon>
        <taxon>Vallitaleaceae</taxon>
        <taxon>Vallitalea</taxon>
    </lineage>
</organism>
<name>A0ACB5ULX4_9FIRM</name>
<evidence type="ECO:0000313" key="2">
    <source>
        <dbReference type="Proteomes" id="UP001374599"/>
    </source>
</evidence>
<sequence>MKINVLIVDDEKIVREGLQKYVDWEKYNMNVIGTAESGNMALDIVNNGNVDLVITDIYMPELDGIELISCLSDLKEKPLVVLISGYDDFKFAQTALRTDIVQDYILKPLNFEQLDKALSGVMEKINQNDQNVFFPILDKDEWVLFSNTSRNNVVNNQQQIMSKIEVAEIEDAIKMFMVAFQKLIDDKVSRNFIARYCIEVALNTSELVLGKVESKKLLEKDPITYIARLKNVDDMKKYVIETLKTADSALNRMENNNVSPLIRSVLKYVNKRYTDNNISLNLIANHYNTSPSYMSTKFKEQVGINFIKYLNELRVKKAKKLLEDTSLKVYDVSNKVGYDDVRYFSRIFRTYTGYTPTGYQKKVVKCIDEMKNNG</sequence>
<evidence type="ECO:0000313" key="1">
    <source>
        <dbReference type="EMBL" id="GMQ63622.1"/>
    </source>
</evidence>
<protein>
    <submittedName>
        <fullName evidence="1">Uncharacterized protein</fullName>
    </submittedName>
</protein>
<gene>
    <name evidence="1" type="ORF">AN2V17_28560</name>
</gene>
<reference evidence="1" key="1">
    <citation type="submission" date="2023-09" db="EMBL/GenBank/DDBJ databases">
        <title>Vallitalea sediminicola and Vallitalea maricola sp. nov., anaerobic bacteria isolated from marine sediment.</title>
        <authorList>
            <person name="Hirano S."/>
            <person name="Maeda A."/>
            <person name="Terahara T."/>
            <person name="Mori K."/>
            <person name="Hamada M."/>
            <person name="Matsumoto R."/>
            <person name="Kobayashi T."/>
        </authorList>
    </citation>
    <scope>NUCLEOTIDE SEQUENCE</scope>
    <source>
        <strain evidence="1">AN17-2</strain>
    </source>
</reference>
<proteinExistence type="predicted"/>
<comment type="caution">
    <text evidence="1">The sequence shown here is derived from an EMBL/GenBank/DDBJ whole genome shotgun (WGS) entry which is preliminary data.</text>
</comment>
<keyword evidence="2" id="KW-1185">Reference proteome</keyword>
<accession>A0ACB5ULX4</accession>